<dbReference type="Pfam" id="PF03746">
    <property type="entry name" value="LamB_YcsF"/>
    <property type="match status" value="1"/>
</dbReference>
<proteinExistence type="inferred from homology"/>
<keyword evidence="1" id="KW-0067">ATP-binding</keyword>
<evidence type="ECO:0000313" key="2">
    <source>
        <dbReference type="EMBL" id="GEO37717.1"/>
    </source>
</evidence>
<comment type="subunit">
    <text evidence="1">Forms a complex composed of PxpA, PxpB and PxpC.</text>
</comment>
<dbReference type="EMBL" id="BJYZ01000007">
    <property type="protein sequence ID" value="GEO37717.1"/>
    <property type="molecule type" value="Genomic_DNA"/>
</dbReference>
<dbReference type="HAMAP" id="MF_00691">
    <property type="entry name" value="PxpA"/>
    <property type="match status" value="1"/>
</dbReference>
<reference evidence="2 3" key="1">
    <citation type="submission" date="2019-07" db="EMBL/GenBank/DDBJ databases">
        <title>Whole genome shotgun sequence of Skermanella aerolata NBRC 106429.</title>
        <authorList>
            <person name="Hosoyama A."/>
            <person name="Uohara A."/>
            <person name="Ohji S."/>
            <person name="Ichikawa N."/>
        </authorList>
    </citation>
    <scope>NUCLEOTIDE SEQUENCE [LARGE SCALE GENOMIC DNA]</scope>
    <source>
        <strain evidence="2 3">NBRC 106429</strain>
    </source>
</reference>
<dbReference type="OrthoDB" id="9773478at2"/>
<dbReference type="GO" id="GO:0005975">
    <property type="term" value="P:carbohydrate metabolic process"/>
    <property type="evidence" value="ECO:0007669"/>
    <property type="project" value="InterPro"/>
</dbReference>
<comment type="function">
    <text evidence="1">Catalyzes the cleavage of 5-oxoproline to form L-glutamate coupled to the hydrolysis of ATP to ADP and inorganic phosphate.</text>
</comment>
<comment type="caution">
    <text evidence="2">The sequence shown here is derived from an EMBL/GenBank/DDBJ whole genome shotgun (WGS) entry which is preliminary data.</text>
</comment>
<organism evidence="2 3">
    <name type="scientific">Skermanella aerolata</name>
    <dbReference type="NCBI Taxonomy" id="393310"/>
    <lineage>
        <taxon>Bacteria</taxon>
        <taxon>Pseudomonadati</taxon>
        <taxon>Pseudomonadota</taxon>
        <taxon>Alphaproteobacteria</taxon>
        <taxon>Rhodospirillales</taxon>
        <taxon>Azospirillaceae</taxon>
        <taxon>Skermanella</taxon>
    </lineage>
</organism>
<keyword evidence="3" id="KW-1185">Reference proteome</keyword>
<dbReference type="RefSeq" id="WP_044426616.1">
    <property type="nucleotide sequence ID" value="NZ_BJYZ01000007.1"/>
</dbReference>
<accession>A0A512DML5</accession>
<dbReference type="GO" id="GO:0005524">
    <property type="term" value="F:ATP binding"/>
    <property type="evidence" value="ECO:0007669"/>
    <property type="project" value="UniProtKB-UniRule"/>
</dbReference>
<dbReference type="Gene3D" id="3.20.20.370">
    <property type="entry name" value="Glycoside hydrolase/deacetylase"/>
    <property type="match status" value="1"/>
</dbReference>
<dbReference type="NCBIfam" id="NF003816">
    <property type="entry name" value="PRK05406.1-5"/>
    <property type="match status" value="1"/>
</dbReference>
<keyword evidence="1" id="KW-0378">Hydrolase</keyword>
<dbReference type="AlphaFoldDB" id="A0A512DML5"/>
<protein>
    <recommendedName>
        <fullName evidence="1">5-oxoprolinase subunit A</fullName>
        <shortName evidence="1">5-OPase subunit A</shortName>
        <ecNumber evidence="1">3.5.2.9</ecNumber>
    </recommendedName>
    <alternativeName>
        <fullName evidence="1">5-oxoprolinase (ATP-hydrolyzing) subunit A</fullName>
    </alternativeName>
</protein>
<comment type="catalytic activity">
    <reaction evidence="1">
        <text>5-oxo-L-proline + ATP + 2 H2O = L-glutamate + ADP + phosphate + H(+)</text>
        <dbReference type="Rhea" id="RHEA:10348"/>
        <dbReference type="ChEBI" id="CHEBI:15377"/>
        <dbReference type="ChEBI" id="CHEBI:15378"/>
        <dbReference type="ChEBI" id="CHEBI:29985"/>
        <dbReference type="ChEBI" id="CHEBI:30616"/>
        <dbReference type="ChEBI" id="CHEBI:43474"/>
        <dbReference type="ChEBI" id="CHEBI:58402"/>
        <dbReference type="ChEBI" id="CHEBI:456216"/>
        <dbReference type="EC" id="3.5.2.9"/>
    </reaction>
</comment>
<dbReference type="GO" id="GO:0017168">
    <property type="term" value="F:5-oxoprolinase (ATP-hydrolyzing) activity"/>
    <property type="evidence" value="ECO:0007669"/>
    <property type="project" value="UniProtKB-UniRule"/>
</dbReference>
<dbReference type="EC" id="3.5.2.9" evidence="1"/>
<dbReference type="Proteomes" id="UP000321523">
    <property type="component" value="Unassembled WGS sequence"/>
</dbReference>
<gene>
    <name evidence="1" type="primary">pxpA</name>
    <name evidence="2" type="ORF">SAE02_18650</name>
</gene>
<comment type="similarity">
    <text evidence="1">Belongs to the LamB/PxpA family.</text>
</comment>
<dbReference type="PANTHER" id="PTHR30292">
    <property type="entry name" value="UNCHARACTERIZED PROTEIN YBGL-RELATED"/>
    <property type="match status" value="1"/>
</dbReference>
<evidence type="ECO:0000256" key="1">
    <source>
        <dbReference type="HAMAP-Rule" id="MF_00691"/>
    </source>
</evidence>
<dbReference type="SUPFAM" id="SSF88713">
    <property type="entry name" value="Glycoside hydrolase/deacetylase"/>
    <property type="match status" value="1"/>
</dbReference>
<dbReference type="InterPro" id="IPR005501">
    <property type="entry name" value="LamB/YcsF/PxpA-like"/>
</dbReference>
<dbReference type="PANTHER" id="PTHR30292:SF0">
    <property type="entry name" value="5-OXOPROLINASE SUBUNIT A"/>
    <property type="match status" value="1"/>
</dbReference>
<sequence length="265" mass="27183">MTAGISVDLNSDLGEGFGPWSMGDDGAMLDIVSSANLACGFHAGDPVIMTDTAKVAREKGVAIGAHPAFFDLWGFGRRRITGDSPADIEKMVAYQIGALQGVATLAGHRVTHVKPHGALYNMAAADAALAGAIARAIRAVDPGLLFVVLPGSEMERAGHAAGLAVACEVFADRGYLDDGSLAPRGQPGALIHDPEEAAHRTVEMVTAGTVRALSGTMVPVKADTICIHGDSPAAVAMAKAVRSALEEAGVAIRPMHETVGLASSR</sequence>
<dbReference type="CDD" id="cd10787">
    <property type="entry name" value="LamB_YcsF_like"/>
    <property type="match status" value="1"/>
</dbReference>
<evidence type="ECO:0000313" key="3">
    <source>
        <dbReference type="Proteomes" id="UP000321523"/>
    </source>
</evidence>
<keyword evidence="1" id="KW-0547">Nucleotide-binding</keyword>
<dbReference type="NCBIfam" id="NF003814">
    <property type="entry name" value="PRK05406.1-3"/>
    <property type="match status" value="1"/>
</dbReference>
<dbReference type="InterPro" id="IPR011330">
    <property type="entry name" value="Glyco_hydro/deAcase_b/a-brl"/>
</dbReference>
<name>A0A512DML5_9PROT</name>